<dbReference type="PROSITE" id="PS52016">
    <property type="entry name" value="TONB_DEPENDENT_REC_3"/>
    <property type="match status" value="1"/>
</dbReference>
<keyword evidence="3 14" id="KW-0813">Transport</keyword>
<evidence type="ECO:0000256" key="17">
    <source>
        <dbReference type="SAM" id="SignalP"/>
    </source>
</evidence>
<evidence type="ECO:0000256" key="2">
    <source>
        <dbReference type="ARBA" id="ARBA00009810"/>
    </source>
</evidence>
<dbReference type="Pfam" id="PF07715">
    <property type="entry name" value="Plug"/>
    <property type="match status" value="1"/>
</dbReference>
<evidence type="ECO:0000256" key="13">
    <source>
        <dbReference type="ARBA" id="ARBA00023237"/>
    </source>
</evidence>
<evidence type="ECO:0000256" key="11">
    <source>
        <dbReference type="ARBA" id="ARBA00023136"/>
    </source>
</evidence>
<dbReference type="InterPro" id="IPR010105">
    <property type="entry name" value="TonB_sidphr_rcpt"/>
</dbReference>
<dbReference type="PANTHER" id="PTHR32552">
    <property type="entry name" value="FERRICHROME IRON RECEPTOR-RELATED"/>
    <property type="match status" value="1"/>
</dbReference>
<dbReference type="Gene3D" id="2.170.130.10">
    <property type="entry name" value="TonB-dependent receptor, plug domain"/>
    <property type="match status" value="1"/>
</dbReference>
<protein>
    <submittedName>
        <fullName evidence="19">TonB-dependent outer membrane receptor</fullName>
    </submittedName>
</protein>
<evidence type="ECO:0000256" key="8">
    <source>
        <dbReference type="ARBA" id="ARBA00023004"/>
    </source>
</evidence>
<keyword evidence="6 14" id="KW-0812">Transmembrane</keyword>
<dbReference type="AlphaFoldDB" id="N6YFV0"/>
<keyword evidence="12 19" id="KW-0675">Receptor</keyword>
<dbReference type="InterPro" id="IPR011662">
    <property type="entry name" value="Secretin/TonB_short_N"/>
</dbReference>
<evidence type="ECO:0000256" key="5">
    <source>
        <dbReference type="ARBA" id="ARBA00022496"/>
    </source>
</evidence>
<dbReference type="Gene3D" id="2.40.170.20">
    <property type="entry name" value="TonB-dependent receptor, beta-barrel domain"/>
    <property type="match status" value="1"/>
</dbReference>
<dbReference type="Pfam" id="PF07660">
    <property type="entry name" value="STN"/>
    <property type="match status" value="1"/>
</dbReference>
<dbReference type="OrthoDB" id="174652at2"/>
<dbReference type="PROSITE" id="PS01156">
    <property type="entry name" value="TONB_DEPENDENT_REC_2"/>
    <property type="match status" value="1"/>
</dbReference>
<dbReference type="InterPro" id="IPR037066">
    <property type="entry name" value="Plug_dom_sf"/>
</dbReference>
<evidence type="ECO:0000313" key="19">
    <source>
        <dbReference type="EMBL" id="ENO90365.1"/>
    </source>
</evidence>
<dbReference type="Pfam" id="PF00593">
    <property type="entry name" value="TonB_dep_Rec_b-barrel"/>
    <property type="match status" value="1"/>
</dbReference>
<sequence length="782" mass="85318">MAPCTTLLAAALFALGSAPAIVHAAAFDQPAQPLSQALDQLTRQAGLQVLAAPELLRGQQAQAIHGASNLSEALSQMLQGTGLRGRVEGNTLVIEAVGTDGVTALAPVTVTAAIDRSAATEHTGGYTTSAMNTATRLGLSVRQTPQSVSVVTRQQIEDQGLTSIESVLERSVGITQNKYESDRGDFSARGFTISKIQIDGLPSYASNSFDSDAFSDTALYDRVEIVRGATGLLAGTGDPSATVNLVRKRPTKDFQGYAQIGAGRWDTYRTEVDLSGPIAAEGKVRGRLVSAYADGKSFMENYQKDSSALYGILEADLPADAVLSIGVDYRKSHVNGATWYPPVPLFFSDGSRTNFSRSTSTGAKWAYINNESTSVFVGLEKQFANGWTTKLQYTDRDAKTFPKHMGTWGFPDRVTGGGMEADYQSQDSRRQQQALDIHAAGLFSLFGREHELVLGYARNTSKTDTEWFYRHYGAPLGSFYDRHNFPEPHAGNGASTQQFEQRERAAYLTSRWNVTDPLKLIVGLRVTDAEQEIIANGVRTSARYRDELTPYAGVVYDISRNYSVYASYTDIFKTQTARNRAGNLLDPVIGKNYEAGVKGEFYDGRLTVSAAAFKVKQDNLASFDAIVDGEYRYKAISGATVDGYELEASGELTPDWNISAGFTRRTMKNGKESYLETTQPEKLLRLSSSHRLPGALSKVVLGGHVTWQSRIYEKGSGPGGIDAVQNSYALLHLFASYQAGDNLSFQLNINNVFDEKYISGILDGYGRYGDPRNVWLSAKYRF</sequence>
<dbReference type="STRING" id="1123367.GCA_000621305_01845"/>
<comment type="similarity">
    <text evidence="2 14 16">Belongs to the TonB-dependent receptor family.</text>
</comment>
<dbReference type="GO" id="GO:0015344">
    <property type="term" value="F:siderophore uptake transmembrane transporter activity"/>
    <property type="evidence" value="ECO:0007669"/>
    <property type="project" value="TreeGrafter"/>
</dbReference>
<comment type="subcellular location">
    <subcellularLocation>
        <location evidence="1 14">Cell outer membrane</location>
        <topology evidence="1 14">Multi-pass membrane protein</topology>
    </subcellularLocation>
</comment>
<dbReference type="PANTHER" id="PTHR32552:SF74">
    <property type="entry name" value="HYDROXAMATE SIDEROPHORE RECEPTOR FHUE"/>
    <property type="match status" value="1"/>
</dbReference>
<feature type="signal peptide" evidence="17">
    <location>
        <begin position="1"/>
        <end position="24"/>
    </location>
</feature>
<keyword evidence="13 14" id="KW-0998">Cell outer membrane</keyword>
<evidence type="ECO:0000256" key="7">
    <source>
        <dbReference type="ARBA" id="ARBA00022729"/>
    </source>
</evidence>
<dbReference type="InterPro" id="IPR000531">
    <property type="entry name" value="Beta-barrel_TonB"/>
</dbReference>
<dbReference type="EMBL" id="AMXE01000003">
    <property type="protein sequence ID" value="ENO90365.1"/>
    <property type="molecule type" value="Genomic_DNA"/>
</dbReference>
<proteinExistence type="inferred from homology"/>
<keyword evidence="4 14" id="KW-1134">Transmembrane beta strand</keyword>
<evidence type="ECO:0000256" key="6">
    <source>
        <dbReference type="ARBA" id="ARBA00022692"/>
    </source>
</evidence>
<dbReference type="InterPro" id="IPR010917">
    <property type="entry name" value="TonB_rcpt_CS"/>
</dbReference>
<organism evidence="19 20">
    <name type="scientific">Thauera linaloolentis (strain DSM 12138 / JCM 21573 / CCUG 41526 / CIP 105981 / IAM 15112 / NBRC 102519 / 47Lol)</name>
    <dbReference type="NCBI Taxonomy" id="1123367"/>
    <lineage>
        <taxon>Bacteria</taxon>
        <taxon>Pseudomonadati</taxon>
        <taxon>Pseudomonadota</taxon>
        <taxon>Betaproteobacteria</taxon>
        <taxon>Rhodocyclales</taxon>
        <taxon>Zoogloeaceae</taxon>
        <taxon>Thauera</taxon>
    </lineage>
</organism>
<name>N6YFV0_THAL4</name>
<evidence type="ECO:0000256" key="12">
    <source>
        <dbReference type="ARBA" id="ARBA00023170"/>
    </source>
</evidence>
<dbReference type="SUPFAM" id="SSF56935">
    <property type="entry name" value="Porins"/>
    <property type="match status" value="1"/>
</dbReference>
<dbReference type="RefSeq" id="WP_004332981.1">
    <property type="nucleotide sequence ID" value="NZ_AMXE01000003.1"/>
</dbReference>
<dbReference type="FunFam" id="2.170.130.10:FF:000010">
    <property type="entry name" value="Ferripyoverdine receptor"/>
    <property type="match status" value="1"/>
</dbReference>
<feature type="domain" description="Secretin/TonB short N-terminal" evidence="18">
    <location>
        <begin position="47"/>
        <end position="97"/>
    </location>
</feature>
<dbReference type="GO" id="GO:0015891">
    <property type="term" value="P:siderophore transport"/>
    <property type="evidence" value="ECO:0007669"/>
    <property type="project" value="InterPro"/>
</dbReference>
<evidence type="ECO:0000256" key="14">
    <source>
        <dbReference type="PROSITE-ProRule" id="PRU01360"/>
    </source>
</evidence>
<keyword evidence="5" id="KW-0410">Iron transport</keyword>
<comment type="caution">
    <text evidence="19">The sequence shown here is derived from an EMBL/GenBank/DDBJ whole genome shotgun (WGS) entry which is preliminary data.</text>
</comment>
<evidence type="ECO:0000256" key="16">
    <source>
        <dbReference type="RuleBase" id="RU003357"/>
    </source>
</evidence>
<keyword evidence="9" id="KW-0406">Ion transport</keyword>
<feature type="short sequence motif" description="TonB C-terminal box" evidence="15">
    <location>
        <begin position="765"/>
        <end position="782"/>
    </location>
</feature>
<dbReference type="GO" id="GO:0009279">
    <property type="term" value="C:cell outer membrane"/>
    <property type="evidence" value="ECO:0007669"/>
    <property type="project" value="UniProtKB-SubCell"/>
</dbReference>
<evidence type="ECO:0000256" key="9">
    <source>
        <dbReference type="ARBA" id="ARBA00023065"/>
    </source>
</evidence>
<dbReference type="InterPro" id="IPR036942">
    <property type="entry name" value="Beta-barrel_TonB_sf"/>
</dbReference>
<evidence type="ECO:0000256" key="1">
    <source>
        <dbReference type="ARBA" id="ARBA00004571"/>
    </source>
</evidence>
<evidence type="ECO:0000256" key="15">
    <source>
        <dbReference type="PROSITE-ProRule" id="PRU10144"/>
    </source>
</evidence>
<evidence type="ECO:0000256" key="3">
    <source>
        <dbReference type="ARBA" id="ARBA00022448"/>
    </source>
</evidence>
<keyword evidence="7 17" id="KW-0732">Signal</keyword>
<dbReference type="Gene3D" id="3.55.50.30">
    <property type="match status" value="1"/>
</dbReference>
<evidence type="ECO:0000256" key="4">
    <source>
        <dbReference type="ARBA" id="ARBA00022452"/>
    </source>
</evidence>
<feature type="chain" id="PRO_5004128886" evidence="17">
    <location>
        <begin position="25"/>
        <end position="782"/>
    </location>
</feature>
<keyword evidence="8" id="KW-0408">Iron</keyword>
<evidence type="ECO:0000313" key="20">
    <source>
        <dbReference type="Proteomes" id="UP000013232"/>
    </source>
</evidence>
<dbReference type="NCBIfam" id="TIGR01783">
    <property type="entry name" value="TonB-siderophor"/>
    <property type="match status" value="1"/>
</dbReference>
<evidence type="ECO:0000259" key="18">
    <source>
        <dbReference type="SMART" id="SM00965"/>
    </source>
</evidence>
<evidence type="ECO:0000256" key="10">
    <source>
        <dbReference type="ARBA" id="ARBA00023077"/>
    </source>
</evidence>
<dbReference type="InterPro" id="IPR039426">
    <property type="entry name" value="TonB-dep_rcpt-like"/>
</dbReference>
<keyword evidence="20" id="KW-1185">Reference proteome</keyword>
<keyword evidence="10 16" id="KW-0798">TonB box</keyword>
<dbReference type="eggNOG" id="COG4773">
    <property type="taxonomic scope" value="Bacteria"/>
</dbReference>
<dbReference type="GO" id="GO:0038023">
    <property type="term" value="F:signaling receptor activity"/>
    <property type="evidence" value="ECO:0007669"/>
    <property type="project" value="InterPro"/>
</dbReference>
<dbReference type="Proteomes" id="UP000013232">
    <property type="component" value="Unassembled WGS sequence"/>
</dbReference>
<dbReference type="SMART" id="SM00965">
    <property type="entry name" value="STN"/>
    <property type="match status" value="1"/>
</dbReference>
<dbReference type="CDD" id="cd01347">
    <property type="entry name" value="ligand_gated_channel"/>
    <property type="match status" value="1"/>
</dbReference>
<gene>
    <name evidence="19" type="ORF">C666_01785</name>
</gene>
<reference evidence="19 20" key="1">
    <citation type="submission" date="2012-09" db="EMBL/GenBank/DDBJ databases">
        <title>Draft Genome Sequences of 6 Strains from Genus Thauera.</title>
        <authorList>
            <person name="Liu B."/>
            <person name="Shapleigh J.P."/>
            <person name="Frostegard A.H."/>
        </authorList>
    </citation>
    <scope>NUCLEOTIDE SEQUENCE [LARGE SCALE GENOMIC DNA]</scope>
    <source>
        <strain evidence="20">47Lol / DSM 12138</strain>
    </source>
</reference>
<dbReference type="InterPro" id="IPR012910">
    <property type="entry name" value="Plug_dom"/>
</dbReference>
<accession>N6YFV0</accession>
<keyword evidence="11 14" id="KW-0472">Membrane</keyword>